<comment type="caution">
    <text evidence="1">The sequence shown here is derived from an EMBL/GenBank/DDBJ whole genome shotgun (WGS) entry which is preliminary data.</text>
</comment>
<dbReference type="Proteomes" id="UP001060085">
    <property type="component" value="Linkage Group LG01"/>
</dbReference>
<name>A0ACC0C5J1_CATRO</name>
<evidence type="ECO:0000313" key="2">
    <source>
        <dbReference type="Proteomes" id="UP001060085"/>
    </source>
</evidence>
<proteinExistence type="predicted"/>
<evidence type="ECO:0000313" key="1">
    <source>
        <dbReference type="EMBL" id="KAI5680227.1"/>
    </source>
</evidence>
<gene>
    <name evidence="1" type="ORF">M9H77_01454</name>
</gene>
<dbReference type="EMBL" id="CM044701">
    <property type="protein sequence ID" value="KAI5680227.1"/>
    <property type="molecule type" value="Genomic_DNA"/>
</dbReference>
<keyword evidence="2" id="KW-1185">Reference proteome</keyword>
<protein>
    <submittedName>
        <fullName evidence="1">Uncharacterized protein</fullName>
    </submittedName>
</protein>
<sequence length="413" mass="46607">MEGAEVLELFELDYSDLLLLSSDECLSSSSSSSEEIQRLQSITKRIMENLGRRGPGLIAIKSVPGASRLRRKLLPLARKLALLNHDHRKCILKEHNLGSDVPLKNLDRTVSSFAMQLKYEKLGSERSEGQETLPMDDSSDAEFKDLEHCFKVLGFLMMELGLGLARACDRAIGGREVEESLLESCSAKGRLIHYHSTIDNAIIKQVSKRKGKIRDGFRANGMKKPEQLENANNQAELWQQWHYDYGIFTVLTAPMFMSASDQECPSPNSHTYLQIFHPEKEIILMVDAPPESFIVQVGESADVLSKGKLRATLHCVCRPALLENLSRETFVVFLQPCWKKTFSLTNYPVESSTYGSSEQNHSEQQDFFNKLLSDIHNVVPPLSLRIRDGMTFAEFSKETTKQYYGDKGLQAKP</sequence>
<accession>A0ACC0C5J1</accession>
<reference evidence="2" key="1">
    <citation type="journal article" date="2023" name="Nat. Plants">
        <title>Single-cell RNA sequencing provides a high-resolution roadmap for understanding the multicellular compartmentation of specialized metabolism.</title>
        <authorList>
            <person name="Sun S."/>
            <person name="Shen X."/>
            <person name="Li Y."/>
            <person name="Li Y."/>
            <person name="Wang S."/>
            <person name="Li R."/>
            <person name="Zhang H."/>
            <person name="Shen G."/>
            <person name="Guo B."/>
            <person name="Wei J."/>
            <person name="Xu J."/>
            <person name="St-Pierre B."/>
            <person name="Chen S."/>
            <person name="Sun C."/>
        </authorList>
    </citation>
    <scope>NUCLEOTIDE SEQUENCE [LARGE SCALE GENOMIC DNA]</scope>
</reference>
<organism evidence="1 2">
    <name type="scientific">Catharanthus roseus</name>
    <name type="common">Madagascar periwinkle</name>
    <name type="synonym">Vinca rosea</name>
    <dbReference type="NCBI Taxonomy" id="4058"/>
    <lineage>
        <taxon>Eukaryota</taxon>
        <taxon>Viridiplantae</taxon>
        <taxon>Streptophyta</taxon>
        <taxon>Embryophyta</taxon>
        <taxon>Tracheophyta</taxon>
        <taxon>Spermatophyta</taxon>
        <taxon>Magnoliopsida</taxon>
        <taxon>eudicotyledons</taxon>
        <taxon>Gunneridae</taxon>
        <taxon>Pentapetalae</taxon>
        <taxon>asterids</taxon>
        <taxon>lamiids</taxon>
        <taxon>Gentianales</taxon>
        <taxon>Apocynaceae</taxon>
        <taxon>Rauvolfioideae</taxon>
        <taxon>Vinceae</taxon>
        <taxon>Catharanthinae</taxon>
        <taxon>Catharanthus</taxon>
    </lineage>
</organism>